<reference evidence="1 2" key="1">
    <citation type="submission" date="2016-10" db="EMBL/GenBank/DDBJ databases">
        <title>Genome sequence of the ascomycete fungus Penicillium subrubescens.</title>
        <authorList>
            <person name="De Vries R.P."/>
            <person name="Peng M."/>
            <person name="Dilokpimol A."/>
            <person name="Hilden K."/>
            <person name="Makela M.R."/>
            <person name="Grigoriev I."/>
            <person name="Riley R."/>
            <person name="Granchi Z."/>
        </authorList>
    </citation>
    <scope>NUCLEOTIDE SEQUENCE [LARGE SCALE GENOMIC DNA]</scope>
    <source>
        <strain evidence="1 2">CBS 132785</strain>
    </source>
</reference>
<evidence type="ECO:0008006" key="3">
    <source>
        <dbReference type="Google" id="ProtNLM"/>
    </source>
</evidence>
<proteinExistence type="predicted"/>
<gene>
    <name evidence="1" type="ORF">PENSUB_1913</name>
</gene>
<sequence length="268" mass="30999">PLEAFHLKRAFEHGQPECHSCMWDISNSSSPLVSLLTCYYQDPDLTLDDSTYGYGSEDWESIAVVRGVDLFPPPAAWVPPNCILEVDDVLQEWTWRKKFDLIHMRHMSGSFSRQEWDLVYKRCYDNLRSGGWIEQVEMSFVVQSDDGSLSPGSTLSHLGPNIIWCGAHADRPCDIADTISSSIRKAGFVNVHEKIYKWPIGPWPKDKQLKEAGAVNFQHWVAGMEGWFMWLLTRFGEPQPWSKEEVYVYVAQLRKELQSPYHHVWHRV</sequence>
<dbReference type="EMBL" id="MNBE01000209">
    <property type="protein sequence ID" value="OKP12453.1"/>
    <property type="molecule type" value="Genomic_DNA"/>
</dbReference>
<organism evidence="1 2">
    <name type="scientific">Penicillium subrubescens</name>
    <dbReference type="NCBI Taxonomy" id="1316194"/>
    <lineage>
        <taxon>Eukaryota</taxon>
        <taxon>Fungi</taxon>
        <taxon>Dikarya</taxon>
        <taxon>Ascomycota</taxon>
        <taxon>Pezizomycotina</taxon>
        <taxon>Eurotiomycetes</taxon>
        <taxon>Eurotiomycetidae</taxon>
        <taxon>Eurotiales</taxon>
        <taxon>Aspergillaceae</taxon>
        <taxon>Penicillium</taxon>
    </lineage>
</organism>
<comment type="caution">
    <text evidence="1">The sequence shown here is derived from an EMBL/GenBank/DDBJ whole genome shotgun (WGS) entry which is preliminary data.</text>
</comment>
<evidence type="ECO:0000313" key="2">
    <source>
        <dbReference type="Proteomes" id="UP000186955"/>
    </source>
</evidence>
<accession>A0A1Q5UJ13</accession>
<dbReference type="SUPFAM" id="SSF53335">
    <property type="entry name" value="S-adenosyl-L-methionine-dependent methyltransferases"/>
    <property type="match status" value="1"/>
</dbReference>
<dbReference type="InterPro" id="IPR029063">
    <property type="entry name" value="SAM-dependent_MTases_sf"/>
</dbReference>
<evidence type="ECO:0000313" key="1">
    <source>
        <dbReference type="EMBL" id="OKP12453.1"/>
    </source>
</evidence>
<dbReference type="AlphaFoldDB" id="A0A1Q5UJ13"/>
<feature type="non-terminal residue" evidence="1">
    <location>
        <position position="1"/>
    </location>
</feature>
<dbReference type="Proteomes" id="UP000186955">
    <property type="component" value="Unassembled WGS sequence"/>
</dbReference>
<keyword evidence="2" id="KW-1185">Reference proteome</keyword>
<protein>
    <recommendedName>
        <fullName evidence="3">Methyltransferase tdiE</fullName>
    </recommendedName>
</protein>
<dbReference type="STRING" id="1316194.A0A1Q5UJ13"/>
<name>A0A1Q5UJ13_9EURO</name>
<dbReference type="Gene3D" id="3.40.50.150">
    <property type="entry name" value="Vaccinia Virus protein VP39"/>
    <property type="match status" value="1"/>
</dbReference>